<sequence>MPSPSPSMPSARKRRPWRPLALAFLATALAFGQAPGPEIVLLGTVHDMHMKPGMHFSLGDLRRQIEAIGPDLICLEIEPEAFDGPMEGYFPPEAAFIAAIAPDLHARVAPTDWRIAKAWQDRAEAQVPAAVRAEIDAIGQKTVKELQAAAEAKGLYEFLHGPFLAEVDHMFFEVAGDNTPADIAGGAWIERNRRVIEHTLDAAPGAKRILIVYGAAHLPQLARELRQRGLPSRIAPRRFEPGGIAPVPPAVLARWRRNLENLKGIRDGRIRVSRDSAEKVKASKRIENLEEALAVYGPTRP</sequence>
<reference evidence="1" key="1">
    <citation type="journal article" date="2023" name="Int. J. Syst. Evol. Microbiol.">
        <title>Mesoterricola silvestris gen. nov., sp. nov., Mesoterricola sediminis sp. nov., Geothrix oryzae sp. nov., Geothrix edaphica sp. nov., Geothrix rubra sp. nov., and Geothrix limicola sp. nov., six novel members of Acidobacteriota isolated from soils.</title>
        <authorList>
            <person name="Itoh H."/>
            <person name="Sugisawa Y."/>
            <person name="Mise K."/>
            <person name="Xu Z."/>
            <person name="Kuniyasu M."/>
            <person name="Ushijima N."/>
            <person name="Kawano K."/>
            <person name="Kobayashi E."/>
            <person name="Shiratori Y."/>
            <person name="Masuda Y."/>
            <person name="Senoo K."/>
        </authorList>
    </citation>
    <scope>NUCLEOTIDE SEQUENCE</scope>
    <source>
        <strain evidence="1">W786</strain>
    </source>
</reference>
<gene>
    <name evidence="1" type="ORF">METESE_06250</name>
</gene>
<proteinExistence type="predicted"/>
<accession>A0AA48KCT7</accession>
<organism evidence="1 2">
    <name type="scientific">Mesoterricola sediminis</name>
    <dbReference type="NCBI Taxonomy" id="2927980"/>
    <lineage>
        <taxon>Bacteria</taxon>
        <taxon>Pseudomonadati</taxon>
        <taxon>Acidobacteriota</taxon>
        <taxon>Holophagae</taxon>
        <taxon>Holophagales</taxon>
        <taxon>Holophagaceae</taxon>
        <taxon>Mesoterricola</taxon>
    </lineage>
</organism>
<dbReference type="AlphaFoldDB" id="A0AA48KCT7"/>
<keyword evidence="2" id="KW-1185">Reference proteome</keyword>
<protein>
    <submittedName>
        <fullName evidence="1">Uncharacterized protein</fullName>
    </submittedName>
</protein>
<evidence type="ECO:0000313" key="2">
    <source>
        <dbReference type="Proteomes" id="UP001228113"/>
    </source>
</evidence>
<dbReference type="Proteomes" id="UP001228113">
    <property type="component" value="Chromosome"/>
</dbReference>
<dbReference type="KEGG" id="msea:METESE_06250"/>
<dbReference type="EMBL" id="AP027081">
    <property type="protein sequence ID" value="BDU75667.1"/>
    <property type="molecule type" value="Genomic_DNA"/>
</dbReference>
<dbReference type="RefSeq" id="WP_243331239.1">
    <property type="nucleotide sequence ID" value="NZ_AP027081.1"/>
</dbReference>
<evidence type="ECO:0000313" key="1">
    <source>
        <dbReference type="EMBL" id="BDU75667.1"/>
    </source>
</evidence>
<name>A0AA48KCT7_9BACT</name>